<dbReference type="InterPro" id="IPR001296">
    <property type="entry name" value="Glyco_trans_1"/>
</dbReference>
<feature type="domain" description="Glycosyl transferase family 1" evidence="1">
    <location>
        <begin position="212"/>
        <end position="384"/>
    </location>
</feature>
<dbReference type="AlphaFoldDB" id="A0A3A4NNL0"/>
<proteinExistence type="predicted"/>
<comment type="caution">
    <text evidence="2">The sequence shown here is derived from an EMBL/GenBank/DDBJ whole genome shotgun (WGS) entry which is preliminary data.</text>
</comment>
<dbReference type="PANTHER" id="PTHR12526">
    <property type="entry name" value="GLYCOSYLTRANSFERASE"/>
    <property type="match status" value="1"/>
</dbReference>
<reference evidence="2 3" key="1">
    <citation type="journal article" date="2017" name="ISME J.">
        <title>Energy and carbon metabolisms in a deep terrestrial subsurface fluid microbial community.</title>
        <authorList>
            <person name="Momper L."/>
            <person name="Jungbluth S.P."/>
            <person name="Lee M.D."/>
            <person name="Amend J.P."/>
        </authorList>
    </citation>
    <scope>NUCLEOTIDE SEQUENCE [LARGE SCALE GENOMIC DNA]</scope>
    <source>
        <strain evidence="2">SURF_5</strain>
    </source>
</reference>
<dbReference type="EMBL" id="QZKU01000076">
    <property type="protein sequence ID" value="RJP20559.1"/>
    <property type="molecule type" value="Genomic_DNA"/>
</dbReference>
<evidence type="ECO:0000313" key="3">
    <source>
        <dbReference type="Proteomes" id="UP000265882"/>
    </source>
</evidence>
<dbReference type="GO" id="GO:0016757">
    <property type="term" value="F:glycosyltransferase activity"/>
    <property type="evidence" value="ECO:0007669"/>
    <property type="project" value="InterPro"/>
</dbReference>
<evidence type="ECO:0000259" key="1">
    <source>
        <dbReference type="Pfam" id="PF00534"/>
    </source>
</evidence>
<dbReference type="Proteomes" id="UP000265882">
    <property type="component" value="Unassembled WGS sequence"/>
</dbReference>
<name>A0A3A4NNL0_ABYX5</name>
<gene>
    <name evidence="2" type="ORF">C4520_11375</name>
</gene>
<protein>
    <submittedName>
        <fullName evidence="2">Glycosyltransferase</fullName>
    </submittedName>
</protein>
<dbReference type="Gene3D" id="3.40.50.2000">
    <property type="entry name" value="Glycogen Phosphorylase B"/>
    <property type="match status" value="2"/>
</dbReference>
<sequence>MPSCITIRLPGLWKAAYHFLLRNNAMYRALFFVNVIENQLHDQVKAILQADDEIEIVLAPRNGIDETQWNESNLNEYESRIHCVRPVLESSRWSLQKFALQLLRICWNYNIRLIDSHMGQSPESRATYLATRINRLPYIVSMYGGERNYLKDGAITPDDRRWLERVLRSAKLLLCHDKTLLEAAEKATGKKRNTYLLYNAIDPARAQRTIDRHEVRSKYDIPENAKVILFNHRIMAFKRPLVYVDALKLIKERFPNICFLFVGPKNEASNLGREIQKRLDEYGLRPDVRWVDRRVSGWEMDELYAISDVLVNVAELVVPSLSTLEAMSFGVPIVISDELDSELYVPANGDTGFIVPPQPQAVADAVARMLKDDEFRRQMGARAADRAAEYFDIKDWGKKVARCYRSVIFKEAIPS</sequence>
<dbReference type="SUPFAM" id="SSF53756">
    <property type="entry name" value="UDP-Glycosyltransferase/glycogen phosphorylase"/>
    <property type="match status" value="1"/>
</dbReference>
<accession>A0A3A4NNL0</accession>
<evidence type="ECO:0000313" key="2">
    <source>
        <dbReference type="EMBL" id="RJP20559.1"/>
    </source>
</evidence>
<dbReference type="CDD" id="cd03801">
    <property type="entry name" value="GT4_PimA-like"/>
    <property type="match status" value="1"/>
</dbReference>
<dbReference type="Pfam" id="PF00534">
    <property type="entry name" value="Glycos_transf_1"/>
    <property type="match status" value="1"/>
</dbReference>
<keyword evidence="2" id="KW-0808">Transferase</keyword>
<organism evidence="2 3">
    <name type="scientific">Abyssobacteria bacterium (strain SURF_5)</name>
    <dbReference type="NCBI Taxonomy" id="2093360"/>
    <lineage>
        <taxon>Bacteria</taxon>
        <taxon>Pseudomonadati</taxon>
        <taxon>Candidatus Hydrogenedentota</taxon>
        <taxon>Candidatus Abyssobacteria</taxon>
    </lineage>
</organism>